<keyword evidence="2" id="KW-1003">Cell membrane</keyword>
<evidence type="ECO:0000313" key="10">
    <source>
        <dbReference type="Proteomes" id="UP000607559"/>
    </source>
</evidence>
<evidence type="ECO:0000313" key="9">
    <source>
        <dbReference type="EMBL" id="GGB24580.1"/>
    </source>
</evidence>
<dbReference type="GO" id="GO:0005886">
    <property type="term" value="C:plasma membrane"/>
    <property type="evidence" value="ECO:0007669"/>
    <property type="project" value="UniProtKB-SubCell"/>
</dbReference>
<proteinExistence type="predicted"/>
<feature type="transmembrane region" description="Helical" evidence="6">
    <location>
        <begin position="400"/>
        <end position="424"/>
    </location>
</feature>
<feature type="domain" description="ABC3 transporter permease C-terminal" evidence="7">
    <location>
        <begin position="312"/>
        <end position="428"/>
    </location>
</feature>
<gene>
    <name evidence="9" type="ORF">GCM10011511_55640</name>
</gene>
<accession>A0A8J2UIX9</accession>
<feature type="transmembrane region" description="Helical" evidence="6">
    <location>
        <begin position="357"/>
        <end position="380"/>
    </location>
</feature>
<sequence>MLLNHLKLAFRNLTKGKGYAAINLLGLSIGIICCLMLFQYVAREKSYDTFHEKADRLVRLRMDVYEKGRLAQLSATTYPAVGRALKKEFPEVEDYCRLLAAPVLLSNPDRNVKTMETKGYYADASFLNMFTLPFEQGDPRTALDGPNKMILSEDMARKYFGNEDPIGRRLTISGQPTYYPIWKHGQTESFEVTGVFRNYPTNSHLSISYLVSYQTAVDLIRKGGGKDLAETSWGWYDQYTYLQLRPGANPARLQSQLPAFADRHINSSAGNKLQELRNEFYLIPLIDIHLYSHDVEEAEANGDSKTVYFLFLVAILIIVIAWVNYTNLATARSLERSREVGVRKVLGASRGDLIRQFLFESLLMNTLALVLAIALSYGLAPLFNRLTGEQLPTGLHLAGRWLAGFLALFFAGAFLSGLYPAFVLSGYQPVSVLKGLFKNSTKGIWLRKGLIIGQFTASILLIGGTIIVYQQVSYMRNQQLGFNIHQTLVLDGAGSFGDSTYRTVYQSFRNDLLQAGGVKNVTASSEVIGKEILFGANTRRAGVQNESYLMYYLGVDYDFIPAFGLRQLAGRNFSTSFPHDKKAAILNETAVRTLGYASPEEALHQYTRGFVDSLEIIGVVSDYHHQGLQKAIGPQVFILRPDVRDYYSLKLETGDIRGTVDAVKNIWARHFPADPFNYFFLDDFFDRQYKADQEFGKVFGLFALLAIGIACFGLLGLSAYNVVQRTKEIGIRKVLGATVKQLLYILSRDFVTLVLVALVIAAPLTWWLMDNWLRDFAYRIHIAWWVFAVAGALAVLIAILTVVFQSWRTANANPVKNLRTE</sequence>
<evidence type="ECO:0000256" key="2">
    <source>
        <dbReference type="ARBA" id="ARBA00022475"/>
    </source>
</evidence>
<evidence type="ECO:0000256" key="4">
    <source>
        <dbReference type="ARBA" id="ARBA00022989"/>
    </source>
</evidence>
<keyword evidence="3 6" id="KW-0812">Transmembrane</keyword>
<keyword evidence="10" id="KW-1185">Reference proteome</keyword>
<feature type="transmembrane region" description="Helical" evidence="6">
    <location>
        <begin position="698"/>
        <end position="723"/>
    </location>
</feature>
<protein>
    <submittedName>
        <fullName evidence="9">ABC transporter permease</fullName>
    </submittedName>
</protein>
<dbReference type="Proteomes" id="UP000607559">
    <property type="component" value="Unassembled WGS sequence"/>
</dbReference>
<feature type="transmembrane region" description="Helical" evidence="6">
    <location>
        <begin position="307"/>
        <end position="328"/>
    </location>
</feature>
<feature type="transmembrane region" description="Helical" evidence="6">
    <location>
        <begin position="750"/>
        <end position="769"/>
    </location>
</feature>
<dbReference type="InterPro" id="IPR025857">
    <property type="entry name" value="MacB_PCD"/>
</dbReference>
<dbReference type="InterPro" id="IPR003838">
    <property type="entry name" value="ABC3_permease_C"/>
</dbReference>
<feature type="transmembrane region" description="Helical" evidence="6">
    <location>
        <begin position="21"/>
        <end position="42"/>
    </location>
</feature>
<dbReference type="PANTHER" id="PTHR30572">
    <property type="entry name" value="MEMBRANE COMPONENT OF TRANSPORTER-RELATED"/>
    <property type="match status" value="1"/>
</dbReference>
<dbReference type="InterPro" id="IPR050250">
    <property type="entry name" value="Macrolide_Exporter_MacB"/>
</dbReference>
<feature type="transmembrane region" description="Helical" evidence="6">
    <location>
        <begin position="781"/>
        <end position="804"/>
    </location>
</feature>
<feature type="transmembrane region" description="Helical" evidence="6">
    <location>
        <begin position="445"/>
        <end position="469"/>
    </location>
</feature>
<evidence type="ECO:0000259" key="7">
    <source>
        <dbReference type="Pfam" id="PF02687"/>
    </source>
</evidence>
<evidence type="ECO:0000256" key="1">
    <source>
        <dbReference type="ARBA" id="ARBA00004651"/>
    </source>
</evidence>
<dbReference type="AlphaFoldDB" id="A0A8J2UIX9"/>
<evidence type="ECO:0000256" key="3">
    <source>
        <dbReference type="ARBA" id="ARBA00022692"/>
    </source>
</evidence>
<name>A0A8J2UIX9_9BACT</name>
<comment type="subcellular location">
    <subcellularLocation>
        <location evidence="1">Cell membrane</location>
        <topology evidence="1">Multi-pass membrane protein</topology>
    </subcellularLocation>
</comment>
<dbReference type="Pfam" id="PF02687">
    <property type="entry name" value="FtsX"/>
    <property type="match status" value="2"/>
</dbReference>
<organism evidence="9 10">
    <name type="scientific">Puia dinghuensis</name>
    <dbReference type="NCBI Taxonomy" id="1792502"/>
    <lineage>
        <taxon>Bacteria</taxon>
        <taxon>Pseudomonadati</taxon>
        <taxon>Bacteroidota</taxon>
        <taxon>Chitinophagia</taxon>
        <taxon>Chitinophagales</taxon>
        <taxon>Chitinophagaceae</taxon>
        <taxon>Puia</taxon>
    </lineage>
</organism>
<reference evidence="9" key="1">
    <citation type="journal article" date="2014" name="Int. J. Syst. Evol. Microbiol.">
        <title>Complete genome sequence of Corynebacterium casei LMG S-19264T (=DSM 44701T), isolated from a smear-ripened cheese.</title>
        <authorList>
            <consortium name="US DOE Joint Genome Institute (JGI-PGF)"/>
            <person name="Walter F."/>
            <person name="Albersmeier A."/>
            <person name="Kalinowski J."/>
            <person name="Ruckert C."/>
        </authorList>
    </citation>
    <scope>NUCLEOTIDE SEQUENCE</scope>
    <source>
        <strain evidence="9">CGMCC 1.15448</strain>
    </source>
</reference>
<dbReference type="EMBL" id="BMJC01000008">
    <property type="protein sequence ID" value="GGB24580.1"/>
    <property type="molecule type" value="Genomic_DNA"/>
</dbReference>
<dbReference type="RefSeq" id="WP_188937974.1">
    <property type="nucleotide sequence ID" value="NZ_BMJC01000008.1"/>
</dbReference>
<dbReference type="Pfam" id="PF12704">
    <property type="entry name" value="MacB_PCD"/>
    <property type="match status" value="1"/>
</dbReference>
<reference evidence="9" key="2">
    <citation type="submission" date="2020-09" db="EMBL/GenBank/DDBJ databases">
        <authorList>
            <person name="Sun Q."/>
            <person name="Zhou Y."/>
        </authorList>
    </citation>
    <scope>NUCLEOTIDE SEQUENCE</scope>
    <source>
        <strain evidence="9">CGMCC 1.15448</strain>
    </source>
</reference>
<keyword evidence="4 6" id="KW-1133">Transmembrane helix</keyword>
<evidence type="ECO:0000259" key="8">
    <source>
        <dbReference type="Pfam" id="PF12704"/>
    </source>
</evidence>
<feature type="domain" description="MacB-like periplasmic core" evidence="8">
    <location>
        <begin position="21"/>
        <end position="258"/>
    </location>
</feature>
<dbReference type="GO" id="GO:0022857">
    <property type="term" value="F:transmembrane transporter activity"/>
    <property type="evidence" value="ECO:0007669"/>
    <property type="project" value="TreeGrafter"/>
</dbReference>
<dbReference type="PANTHER" id="PTHR30572:SF18">
    <property type="entry name" value="ABC-TYPE MACROLIDE FAMILY EXPORT SYSTEM PERMEASE COMPONENT 2"/>
    <property type="match status" value="1"/>
</dbReference>
<comment type="caution">
    <text evidence="9">The sequence shown here is derived from an EMBL/GenBank/DDBJ whole genome shotgun (WGS) entry which is preliminary data.</text>
</comment>
<evidence type="ECO:0000256" key="6">
    <source>
        <dbReference type="SAM" id="Phobius"/>
    </source>
</evidence>
<keyword evidence="5 6" id="KW-0472">Membrane</keyword>
<feature type="domain" description="ABC3 transporter permease C-terminal" evidence="7">
    <location>
        <begin position="701"/>
        <end position="814"/>
    </location>
</feature>
<evidence type="ECO:0000256" key="5">
    <source>
        <dbReference type="ARBA" id="ARBA00023136"/>
    </source>
</evidence>